<evidence type="ECO:0000313" key="2">
    <source>
        <dbReference type="EMBL" id="QIK77149.1"/>
    </source>
</evidence>
<feature type="transmembrane region" description="Helical" evidence="1">
    <location>
        <begin position="76"/>
        <end position="93"/>
    </location>
</feature>
<keyword evidence="1" id="KW-0472">Membrane</keyword>
<keyword evidence="3" id="KW-1185">Reference proteome</keyword>
<name>A0A6G7YK81_9ACTN</name>
<dbReference type="RefSeq" id="WP_166320832.1">
    <property type="nucleotide sequence ID" value="NZ_CP049866.1"/>
</dbReference>
<dbReference type="AlphaFoldDB" id="A0A6G7YK81"/>
<organism evidence="2 3">
    <name type="scientific">Nocardioides piscis</name>
    <dbReference type="NCBI Taxonomy" id="2714938"/>
    <lineage>
        <taxon>Bacteria</taxon>
        <taxon>Bacillati</taxon>
        <taxon>Actinomycetota</taxon>
        <taxon>Actinomycetes</taxon>
        <taxon>Propionibacteriales</taxon>
        <taxon>Nocardioidaceae</taxon>
        <taxon>Nocardioides</taxon>
    </lineage>
</organism>
<dbReference type="KEGG" id="npi:G7071_18655"/>
<feature type="transmembrane region" description="Helical" evidence="1">
    <location>
        <begin position="42"/>
        <end position="64"/>
    </location>
</feature>
<keyword evidence="1" id="KW-0812">Transmembrane</keyword>
<dbReference type="Proteomes" id="UP000502035">
    <property type="component" value="Chromosome"/>
</dbReference>
<protein>
    <submittedName>
        <fullName evidence="2">ABC transporter permease</fullName>
    </submittedName>
</protein>
<sequence length="278" mass="29975">MTAVPAEHTADRTIDISQTQQTPFMRLVSVELRKMWDTRAGLWLLAVTGGLLVVALGIALLVVALNDDVNLSANEFSQIMVVPVSLLVPVLAIQSITSEWSQRTGLVSFALEPHRMRVVAAKLVTVMVLALATIVLAVVVGAVGTLLAAAITGNDVVWDIEAGQFAWVVANQLAYFVMAFAFGLVLLSTPAAIAVYYIVALLLPVMVYSTLYAFFDWARDVIPWIDLGFAMAPYMGQDMGEGVSTSSTTLMQVVVSAVIWVVVPLVIGLRRVARAELK</sequence>
<keyword evidence="1" id="KW-1133">Transmembrane helix</keyword>
<dbReference type="EMBL" id="CP049866">
    <property type="protein sequence ID" value="QIK77149.1"/>
    <property type="molecule type" value="Genomic_DNA"/>
</dbReference>
<gene>
    <name evidence="2" type="ORF">G7071_18655</name>
</gene>
<reference evidence="2 3" key="1">
    <citation type="submission" date="2020-03" db="EMBL/GenBank/DDBJ databases">
        <title>Nocardioides sp. nov., isolated from fish.</title>
        <authorList>
            <person name="Hyun D.-W."/>
            <person name="Bae J.-W."/>
        </authorList>
    </citation>
    <scope>NUCLEOTIDE SEQUENCE [LARGE SCALE GENOMIC DNA]</scope>
    <source>
        <strain evidence="2 3">HDW12A</strain>
    </source>
</reference>
<proteinExistence type="predicted"/>
<feature type="transmembrane region" description="Helical" evidence="1">
    <location>
        <begin position="249"/>
        <end position="269"/>
    </location>
</feature>
<feature type="transmembrane region" description="Helical" evidence="1">
    <location>
        <begin position="123"/>
        <end position="153"/>
    </location>
</feature>
<feature type="transmembrane region" description="Helical" evidence="1">
    <location>
        <begin position="194"/>
        <end position="215"/>
    </location>
</feature>
<feature type="transmembrane region" description="Helical" evidence="1">
    <location>
        <begin position="165"/>
        <end position="187"/>
    </location>
</feature>
<evidence type="ECO:0000313" key="3">
    <source>
        <dbReference type="Proteomes" id="UP000502035"/>
    </source>
</evidence>
<accession>A0A6G7YK81</accession>
<evidence type="ECO:0000256" key="1">
    <source>
        <dbReference type="SAM" id="Phobius"/>
    </source>
</evidence>